<dbReference type="Pfam" id="PF03184">
    <property type="entry name" value="DDE_1"/>
    <property type="match status" value="1"/>
</dbReference>
<gene>
    <name evidence="2" type="ORF">FWK35_00038241</name>
</gene>
<evidence type="ECO:0000313" key="3">
    <source>
        <dbReference type="Proteomes" id="UP000478052"/>
    </source>
</evidence>
<dbReference type="AlphaFoldDB" id="A0A6G0VVE4"/>
<comment type="caution">
    <text evidence="2">The sequence shown here is derived from an EMBL/GenBank/DDBJ whole genome shotgun (WGS) entry which is preliminary data.</text>
</comment>
<accession>A0A6G0VVE4</accession>
<proteinExistence type="predicted"/>
<evidence type="ECO:0000259" key="1">
    <source>
        <dbReference type="Pfam" id="PF03184"/>
    </source>
</evidence>
<feature type="non-terminal residue" evidence="2">
    <location>
        <position position="1"/>
    </location>
</feature>
<dbReference type="InterPro" id="IPR050863">
    <property type="entry name" value="CenT-Element_Derived"/>
</dbReference>
<protein>
    <submittedName>
        <fullName evidence="2">Tigger transposable element-derived protein 6-like</fullName>
    </submittedName>
</protein>
<dbReference type="OrthoDB" id="6594579at2759"/>
<dbReference type="GO" id="GO:0005634">
    <property type="term" value="C:nucleus"/>
    <property type="evidence" value="ECO:0007669"/>
    <property type="project" value="TreeGrafter"/>
</dbReference>
<evidence type="ECO:0000313" key="2">
    <source>
        <dbReference type="EMBL" id="KAF0707828.1"/>
    </source>
</evidence>
<sequence length="328" mass="37637">RAIPNKTLKLKGEQCKGGKLSKERLTVLLCGNMVGDMEKPLVIGKSVKPRCFKNLDVSKLPVIWCANKKAWMTGSIMENWLIQFNNRLIRENRKIILFLDNASSHPKLILSNLKLAWFPPNTTSLTQPMDQGIIYCVKIYYRRFLMQSLIANIDQINSTSEISKQITVLDAIQWLDGAVKLLKRETIKACFTKAGFTYDDTNGTHEIEKMNEHIKENISEMNLTVDENNVNDFLIIDTNLVTESQEIHSQNDCESNSSGDEEEVMHDEVTTINTYKEALIQIKNLHWFAIDQQDDNLLQLVSSIKQHTEQKIAATVTKQKTLHHFWKC</sequence>
<dbReference type="GO" id="GO:0003677">
    <property type="term" value="F:DNA binding"/>
    <property type="evidence" value="ECO:0007669"/>
    <property type="project" value="TreeGrafter"/>
</dbReference>
<organism evidence="2 3">
    <name type="scientific">Aphis craccivora</name>
    <name type="common">Cowpea aphid</name>
    <dbReference type="NCBI Taxonomy" id="307492"/>
    <lineage>
        <taxon>Eukaryota</taxon>
        <taxon>Metazoa</taxon>
        <taxon>Ecdysozoa</taxon>
        <taxon>Arthropoda</taxon>
        <taxon>Hexapoda</taxon>
        <taxon>Insecta</taxon>
        <taxon>Pterygota</taxon>
        <taxon>Neoptera</taxon>
        <taxon>Paraneoptera</taxon>
        <taxon>Hemiptera</taxon>
        <taxon>Sternorrhyncha</taxon>
        <taxon>Aphidomorpha</taxon>
        <taxon>Aphidoidea</taxon>
        <taxon>Aphididae</taxon>
        <taxon>Aphidini</taxon>
        <taxon>Aphis</taxon>
        <taxon>Aphis</taxon>
    </lineage>
</organism>
<feature type="domain" description="DDE-1" evidence="1">
    <location>
        <begin position="22"/>
        <end position="191"/>
    </location>
</feature>
<keyword evidence="3" id="KW-1185">Reference proteome</keyword>
<dbReference type="PANTHER" id="PTHR19303:SF73">
    <property type="entry name" value="PROTEIN PDC2"/>
    <property type="match status" value="1"/>
</dbReference>
<reference evidence="2 3" key="1">
    <citation type="submission" date="2019-08" db="EMBL/GenBank/DDBJ databases">
        <title>Whole genome of Aphis craccivora.</title>
        <authorList>
            <person name="Voronova N.V."/>
            <person name="Shulinski R.S."/>
            <person name="Bandarenka Y.V."/>
            <person name="Zhorov D.G."/>
            <person name="Warner D."/>
        </authorList>
    </citation>
    <scope>NUCLEOTIDE SEQUENCE [LARGE SCALE GENOMIC DNA]</scope>
    <source>
        <strain evidence="2">180601</strain>
        <tissue evidence="2">Whole Body</tissue>
    </source>
</reference>
<name>A0A6G0VVE4_APHCR</name>
<dbReference type="Proteomes" id="UP000478052">
    <property type="component" value="Unassembled WGS sequence"/>
</dbReference>
<dbReference type="PANTHER" id="PTHR19303">
    <property type="entry name" value="TRANSPOSON"/>
    <property type="match status" value="1"/>
</dbReference>
<dbReference type="EMBL" id="VUJU01012385">
    <property type="protein sequence ID" value="KAF0707828.1"/>
    <property type="molecule type" value="Genomic_DNA"/>
</dbReference>
<dbReference type="InterPro" id="IPR004875">
    <property type="entry name" value="DDE_SF_endonuclease_dom"/>
</dbReference>